<evidence type="ECO:0000313" key="3">
    <source>
        <dbReference type="Proteomes" id="UP000775872"/>
    </source>
</evidence>
<dbReference type="Proteomes" id="UP000775872">
    <property type="component" value="Unassembled WGS sequence"/>
</dbReference>
<sequence>MSKAAFLRLGRQGCARAESQIHMTPSGTSAARLCSSPGHSYSAICWTAYASFSQREDPYGPLNLSYEGPHSPGRTLISAFASPPNKGKARGEASRE</sequence>
<dbReference type="AlphaFoldDB" id="A0A9P0EKS9"/>
<name>A0A9P0EKS9_9HYPO</name>
<evidence type="ECO:0000313" key="2">
    <source>
        <dbReference type="EMBL" id="CAH0051233.1"/>
    </source>
</evidence>
<accession>A0A9P0EKS9</accession>
<dbReference type="EMBL" id="CABFOC020000040">
    <property type="protein sequence ID" value="CAH0051233.1"/>
    <property type="molecule type" value="Genomic_DNA"/>
</dbReference>
<reference evidence="3" key="1">
    <citation type="submission" date="2019-06" db="EMBL/GenBank/DDBJ databases">
        <authorList>
            <person name="Broberg M."/>
        </authorList>
    </citation>
    <scope>NUCLEOTIDE SEQUENCE [LARGE SCALE GENOMIC DNA]</scope>
</reference>
<comment type="caution">
    <text evidence="2">The sequence shown here is derived from an EMBL/GenBank/DDBJ whole genome shotgun (WGS) entry which is preliminary data.</text>
</comment>
<protein>
    <submittedName>
        <fullName evidence="2">Uncharacterized protein</fullName>
    </submittedName>
</protein>
<feature type="region of interest" description="Disordered" evidence="1">
    <location>
        <begin position="77"/>
        <end position="96"/>
    </location>
</feature>
<evidence type="ECO:0000256" key="1">
    <source>
        <dbReference type="SAM" id="MobiDB-lite"/>
    </source>
</evidence>
<keyword evidence="3" id="KW-1185">Reference proteome</keyword>
<gene>
    <name evidence="2" type="ORF">CSOL1703_00014554</name>
</gene>
<reference evidence="2 3" key="2">
    <citation type="submission" date="2021-10" db="EMBL/GenBank/DDBJ databases">
        <authorList>
            <person name="Piombo E."/>
        </authorList>
    </citation>
    <scope>NUCLEOTIDE SEQUENCE [LARGE SCALE GENOMIC DNA]</scope>
</reference>
<proteinExistence type="predicted"/>
<organism evidence="2 3">
    <name type="scientific">Clonostachys solani</name>
    <dbReference type="NCBI Taxonomy" id="160281"/>
    <lineage>
        <taxon>Eukaryota</taxon>
        <taxon>Fungi</taxon>
        <taxon>Dikarya</taxon>
        <taxon>Ascomycota</taxon>
        <taxon>Pezizomycotina</taxon>
        <taxon>Sordariomycetes</taxon>
        <taxon>Hypocreomycetidae</taxon>
        <taxon>Hypocreales</taxon>
        <taxon>Bionectriaceae</taxon>
        <taxon>Clonostachys</taxon>
    </lineage>
</organism>